<keyword evidence="2" id="KW-1185">Reference proteome</keyword>
<organism evidence="1 2">
    <name type="scientific">Lagenidium giganteum</name>
    <dbReference type="NCBI Taxonomy" id="4803"/>
    <lineage>
        <taxon>Eukaryota</taxon>
        <taxon>Sar</taxon>
        <taxon>Stramenopiles</taxon>
        <taxon>Oomycota</taxon>
        <taxon>Peronosporomycetes</taxon>
        <taxon>Pythiales</taxon>
        <taxon>Pythiaceae</taxon>
    </lineage>
</organism>
<dbReference type="AlphaFoldDB" id="A0AAV2YYD2"/>
<sequence>MQFAKPWKCLFSCIKRTGPAS</sequence>
<dbReference type="Proteomes" id="UP001146120">
    <property type="component" value="Unassembled WGS sequence"/>
</dbReference>
<comment type="caution">
    <text evidence="1">The sequence shown here is derived from an EMBL/GenBank/DDBJ whole genome shotgun (WGS) entry which is preliminary data.</text>
</comment>
<accession>A0AAV2YYD2</accession>
<reference evidence="1" key="2">
    <citation type="journal article" date="2023" name="Microbiol Resour">
        <title>Decontamination and Annotation of the Draft Genome Sequence of the Oomycete Lagenidium giganteum ARSEF 373.</title>
        <authorList>
            <person name="Morgan W.R."/>
            <person name="Tartar A."/>
        </authorList>
    </citation>
    <scope>NUCLEOTIDE SEQUENCE</scope>
    <source>
        <strain evidence="1">ARSEF 373</strain>
    </source>
</reference>
<reference evidence="1" key="1">
    <citation type="submission" date="2022-11" db="EMBL/GenBank/DDBJ databases">
        <authorList>
            <person name="Morgan W.R."/>
            <person name="Tartar A."/>
        </authorList>
    </citation>
    <scope>NUCLEOTIDE SEQUENCE</scope>
    <source>
        <strain evidence="1">ARSEF 373</strain>
    </source>
</reference>
<name>A0AAV2YYD2_9STRA</name>
<evidence type="ECO:0000313" key="2">
    <source>
        <dbReference type="Proteomes" id="UP001146120"/>
    </source>
</evidence>
<proteinExistence type="predicted"/>
<evidence type="ECO:0000313" key="1">
    <source>
        <dbReference type="EMBL" id="DAZ98314.1"/>
    </source>
</evidence>
<protein>
    <submittedName>
        <fullName evidence="1">Uncharacterized protein</fullName>
    </submittedName>
</protein>
<gene>
    <name evidence="1" type="ORF">N0F65_008900</name>
</gene>
<dbReference type="EMBL" id="DAKRPA010000110">
    <property type="protein sequence ID" value="DAZ98314.1"/>
    <property type="molecule type" value="Genomic_DNA"/>
</dbReference>